<keyword evidence="24" id="KW-1185">Reference proteome</keyword>
<dbReference type="SUPFAM" id="SSF55874">
    <property type="entry name" value="ATPase domain of HSP90 chaperone/DNA topoisomerase II/histidine kinase"/>
    <property type="match status" value="1"/>
</dbReference>
<keyword evidence="13" id="KW-0067">ATP-binding</keyword>
<keyword evidence="8" id="KW-0597">Phosphoprotein</keyword>
<dbReference type="PRINTS" id="PR00344">
    <property type="entry name" value="BCTRLSENSOR"/>
</dbReference>
<dbReference type="InterPro" id="IPR005467">
    <property type="entry name" value="His_kinase_dom"/>
</dbReference>
<keyword evidence="9" id="KW-0808">Transferase</keyword>
<proteinExistence type="predicted"/>
<dbReference type="CDD" id="cd16917">
    <property type="entry name" value="HATPase_UhpB-NarQ-NarX-like"/>
    <property type="match status" value="1"/>
</dbReference>
<evidence type="ECO:0000256" key="12">
    <source>
        <dbReference type="ARBA" id="ARBA00022777"/>
    </source>
</evidence>
<evidence type="ECO:0000313" key="23">
    <source>
        <dbReference type="EMBL" id="TBN17757.1"/>
    </source>
</evidence>
<feature type="repeat" description="TPR" evidence="19">
    <location>
        <begin position="248"/>
        <end position="281"/>
    </location>
</feature>
<dbReference type="EMBL" id="SIRS01000002">
    <property type="protein sequence ID" value="TBN17757.1"/>
    <property type="molecule type" value="Genomic_DNA"/>
</dbReference>
<keyword evidence="20" id="KW-0175">Coiled coil</keyword>
<dbReference type="InterPro" id="IPR036890">
    <property type="entry name" value="HATPase_C_sf"/>
</dbReference>
<evidence type="ECO:0000256" key="8">
    <source>
        <dbReference type="ARBA" id="ARBA00022553"/>
    </source>
</evidence>
<dbReference type="Gene3D" id="3.30.565.10">
    <property type="entry name" value="Histidine kinase-like ATPase, C-terminal domain"/>
    <property type="match status" value="1"/>
</dbReference>
<evidence type="ECO:0000256" key="9">
    <source>
        <dbReference type="ARBA" id="ARBA00022679"/>
    </source>
</evidence>
<evidence type="ECO:0000256" key="6">
    <source>
        <dbReference type="ARBA" id="ARBA00022485"/>
    </source>
</evidence>
<evidence type="ECO:0000256" key="20">
    <source>
        <dbReference type="SAM" id="Coils"/>
    </source>
</evidence>
<dbReference type="InterPro" id="IPR050482">
    <property type="entry name" value="Sensor_HK_TwoCompSys"/>
</dbReference>
<dbReference type="Proteomes" id="UP000292372">
    <property type="component" value="Unassembled WGS sequence"/>
</dbReference>
<sequence length="613" mass="70841">MKYLILPLLFYYSLCFSQSDSTFYYFHNTTSKDYLIHKIQSSKSRSDRDYFNLILHSRDKNTDSILFYLELLKKNKPYLNTKYSKILYFESYYHKLLNNDSLYLKKSFAAYTKGVEIQDTLTVLNSLSALSQSYDYLEDNYYNLKYLNLYKNKATLYKSRRHNIIHSFLLGNYYLFRDKSKLALHQYEKITKSVLQKNDSIYLISTYHNLGALYETVIGNSDSAIYYYRKKISLLKKYPQHSNPNQFFDMYIGIGNSYLSKNNVEKAKYYFKKADSITTQGNEIFKKSLIKENLSLLYAKSKKFELAYQNLKEYHALSDSLNLKEQRIAIADIQEQYDNEKLRADNLEIENKRKQNRNLLIGAITFIILGGTIMLLIQKNTRKKQKLAEQAKVLESQKLATVLKEQELVSIDAMIEGQEKERQRIANDLHDDLGGLMATVKLHFNALKDKQTPELFDKTTTLLDDAYHKVRSIAHAKNSGVIAKQGLLVAVQNMADKVSMANQISIKVIDHGLENRLENSLELTIFRVIQELITNVIKHAEATEATIHLTNHDDALNIMIEDDGKGFDPKQITKNHKGMGISSIDKRVEHLSGSMTIESEKGIGTTIIIDIPT</sequence>
<dbReference type="OrthoDB" id="9778366at2"/>
<dbReference type="Gene3D" id="1.20.5.1930">
    <property type="match status" value="1"/>
</dbReference>
<dbReference type="Pfam" id="PF07730">
    <property type="entry name" value="HisKA_3"/>
    <property type="match status" value="1"/>
</dbReference>
<dbReference type="GO" id="GO:0005737">
    <property type="term" value="C:cytoplasm"/>
    <property type="evidence" value="ECO:0007669"/>
    <property type="project" value="UniProtKB-SubCell"/>
</dbReference>
<accession>A0A4Q9FRM8</accession>
<evidence type="ECO:0000256" key="15">
    <source>
        <dbReference type="ARBA" id="ARBA00023012"/>
    </source>
</evidence>
<dbReference type="EC" id="2.7.13.3" evidence="4"/>
<keyword evidence="10" id="KW-0479">Metal-binding</keyword>
<dbReference type="Pfam" id="PF02518">
    <property type="entry name" value="HATPase_c"/>
    <property type="match status" value="1"/>
</dbReference>
<keyword evidence="14" id="KW-0408">Iron</keyword>
<evidence type="ECO:0000256" key="3">
    <source>
        <dbReference type="ARBA" id="ARBA00004496"/>
    </source>
</evidence>
<keyword evidence="12" id="KW-0418">Kinase</keyword>
<keyword evidence="7" id="KW-0963">Cytoplasm</keyword>
<evidence type="ECO:0000259" key="22">
    <source>
        <dbReference type="PROSITE" id="PS50109"/>
    </source>
</evidence>
<dbReference type="AlphaFoldDB" id="A0A4Q9FRM8"/>
<comment type="function">
    <text evidence="17">Member of the two-component regulatory system NreB/NreC involved in the control of dissimilatory nitrate/nitrite reduction in response to oxygen. NreB functions as a direct oxygen sensor histidine kinase which is autophosphorylated, in the absence of oxygen, probably at the conserved histidine residue, and transfers its phosphate group probably to a conserved aspartate residue of NreC. NreB/NreC activates the expression of the nitrate (narGHJI) and nitrite (nir) reductase operons, as well as the putative nitrate transporter gene narT.</text>
</comment>
<feature type="transmembrane region" description="Helical" evidence="21">
    <location>
        <begin position="359"/>
        <end position="377"/>
    </location>
</feature>
<dbReference type="RefSeq" id="WP_130936047.1">
    <property type="nucleotide sequence ID" value="NZ_BMEE01000001.1"/>
</dbReference>
<dbReference type="InterPro" id="IPR019734">
    <property type="entry name" value="TPR_rpt"/>
</dbReference>
<feature type="coiled-coil region" evidence="20">
    <location>
        <begin position="323"/>
        <end position="397"/>
    </location>
</feature>
<evidence type="ECO:0000256" key="4">
    <source>
        <dbReference type="ARBA" id="ARBA00012438"/>
    </source>
</evidence>
<evidence type="ECO:0000256" key="19">
    <source>
        <dbReference type="PROSITE-ProRule" id="PRU00339"/>
    </source>
</evidence>
<dbReference type="PROSITE" id="PS50005">
    <property type="entry name" value="TPR"/>
    <property type="match status" value="1"/>
</dbReference>
<keyword evidence="15" id="KW-0902">Two-component regulatory system</keyword>
<keyword evidence="11" id="KW-0547">Nucleotide-binding</keyword>
<evidence type="ECO:0000256" key="18">
    <source>
        <dbReference type="ARBA" id="ARBA00030800"/>
    </source>
</evidence>
<keyword evidence="6" id="KW-0004">4Fe-4S</keyword>
<keyword evidence="21" id="KW-0472">Membrane</keyword>
<feature type="domain" description="Histidine kinase" evidence="22">
    <location>
        <begin position="525"/>
        <end position="613"/>
    </location>
</feature>
<comment type="subcellular location">
    <subcellularLocation>
        <location evidence="3">Cytoplasm</location>
    </subcellularLocation>
</comment>
<comment type="catalytic activity">
    <reaction evidence="1">
        <text>ATP + protein L-histidine = ADP + protein N-phospho-L-histidine.</text>
        <dbReference type="EC" id="2.7.13.3"/>
    </reaction>
</comment>
<comment type="cofactor">
    <cofactor evidence="2">
        <name>[4Fe-4S] cluster</name>
        <dbReference type="ChEBI" id="CHEBI:49883"/>
    </cofactor>
</comment>
<dbReference type="InterPro" id="IPR011712">
    <property type="entry name" value="Sig_transdc_His_kin_sub3_dim/P"/>
</dbReference>
<evidence type="ECO:0000256" key="16">
    <source>
        <dbReference type="ARBA" id="ARBA00023014"/>
    </source>
</evidence>
<dbReference type="GO" id="GO:0051539">
    <property type="term" value="F:4 iron, 4 sulfur cluster binding"/>
    <property type="evidence" value="ECO:0007669"/>
    <property type="project" value="UniProtKB-KW"/>
</dbReference>
<dbReference type="InterPro" id="IPR004358">
    <property type="entry name" value="Sig_transdc_His_kin-like_C"/>
</dbReference>
<organism evidence="23 24">
    <name type="scientific">Hyunsoonleella pacifica</name>
    <dbReference type="NCBI Taxonomy" id="1080224"/>
    <lineage>
        <taxon>Bacteria</taxon>
        <taxon>Pseudomonadati</taxon>
        <taxon>Bacteroidota</taxon>
        <taxon>Flavobacteriia</taxon>
        <taxon>Flavobacteriales</taxon>
        <taxon>Flavobacteriaceae</taxon>
    </lineage>
</organism>
<dbReference type="SUPFAM" id="SSF48452">
    <property type="entry name" value="TPR-like"/>
    <property type="match status" value="1"/>
</dbReference>
<keyword evidence="21" id="KW-0812">Transmembrane</keyword>
<dbReference type="SMART" id="SM00387">
    <property type="entry name" value="HATPase_c"/>
    <property type="match status" value="1"/>
</dbReference>
<keyword evidence="16" id="KW-0411">Iron-sulfur</keyword>
<reference evidence="23 24" key="1">
    <citation type="journal article" date="2015" name="Int. J. Syst. Evol. Microbiol.">
        <title>Hyunsoonleella pacifica sp. nov., isolated from seawater of South Pacific Gyre.</title>
        <authorList>
            <person name="Gao X."/>
            <person name="Zhang Z."/>
            <person name="Dai X."/>
            <person name="Zhang X.H."/>
        </authorList>
    </citation>
    <scope>NUCLEOTIDE SEQUENCE [LARGE SCALE GENOMIC DNA]</scope>
    <source>
        <strain evidence="23 24">SW033</strain>
    </source>
</reference>
<evidence type="ECO:0000256" key="5">
    <source>
        <dbReference type="ARBA" id="ARBA00017322"/>
    </source>
</evidence>
<dbReference type="GO" id="GO:0046872">
    <property type="term" value="F:metal ion binding"/>
    <property type="evidence" value="ECO:0007669"/>
    <property type="project" value="UniProtKB-KW"/>
</dbReference>
<keyword evidence="19" id="KW-0802">TPR repeat</keyword>
<dbReference type="PANTHER" id="PTHR24421:SF10">
    <property type="entry name" value="NITRATE_NITRITE SENSOR PROTEIN NARQ"/>
    <property type="match status" value="1"/>
</dbReference>
<dbReference type="InterPro" id="IPR003594">
    <property type="entry name" value="HATPase_dom"/>
</dbReference>
<comment type="caution">
    <text evidence="23">The sequence shown here is derived from an EMBL/GenBank/DDBJ whole genome shotgun (WGS) entry which is preliminary data.</text>
</comment>
<dbReference type="PANTHER" id="PTHR24421">
    <property type="entry name" value="NITRATE/NITRITE SENSOR PROTEIN NARX-RELATED"/>
    <property type="match status" value="1"/>
</dbReference>
<evidence type="ECO:0000256" key="21">
    <source>
        <dbReference type="SAM" id="Phobius"/>
    </source>
</evidence>
<dbReference type="Gene3D" id="1.25.40.10">
    <property type="entry name" value="Tetratricopeptide repeat domain"/>
    <property type="match status" value="1"/>
</dbReference>
<name>A0A4Q9FRM8_9FLAO</name>
<evidence type="ECO:0000256" key="13">
    <source>
        <dbReference type="ARBA" id="ARBA00022840"/>
    </source>
</evidence>
<evidence type="ECO:0000256" key="7">
    <source>
        <dbReference type="ARBA" id="ARBA00022490"/>
    </source>
</evidence>
<evidence type="ECO:0000313" key="24">
    <source>
        <dbReference type="Proteomes" id="UP000292372"/>
    </source>
</evidence>
<evidence type="ECO:0000256" key="14">
    <source>
        <dbReference type="ARBA" id="ARBA00023004"/>
    </source>
</evidence>
<evidence type="ECO:0000256" key="2">
    <source>
        <dbReference type="ARBA" id="ARBA00001966"/>
    </source>
</evidence>
<dbReference type="GO" id="GO:0016020">
    <property type="term" value="C:membrane"/>
    <property type="evidence" value="ECO:0007669"/>
    <property type="project" value="InterPro"/>
</dbReference>
<gene>
    <name evidence="23" type="ORF">EYD46_05425</name>
</gene>
<keyword evidence="21" id="KW-1133">Transmembrane helix</keyword>
<evidence type="ECO:0000256" key="1">
    <source>
        <dbReference type="ARBA" id="ARBA00000085"/>
    </source>
</evidence>
<dbReference type="InterPro" id="IPR011990">
    <property type="entry name" value="TPR-like_helical_dom_sf"/>
</dbReference>
<protein>
    <recommendedName>
        <fullName evidence="5">Oxygen sensor histidine kinase NreB</fullName>
        <ecNumber evidence="4">2.7.13.3</ecNumber>
    </recommendedName>
    <alternativeName>
        <fullName evidence="18">Nitrogen regulation protein B</fullName>
    </alternativeName>
</protein>
<evidence type="ECO:0000256" key="11">
    <source>
        <dbReference type="ARBA" id="ARBA00022741"/>
    </source>
</evidence>
<evidence type="ECO:0000256" key="10">
    <source>
        <dbReference type="ARBA" id="ARBA00022723"/>
    </source>
</evidence>
<dbReference type="GO" id="GO:0005524">
    <property type="term" value="F:ATP binding"/>
    <property type="evidence" value="ECO:0007669"/>
    <property type="project" value="UniProtKB-KW"/>
</dbReference>
<evidence type="ECO:0000256" key="17">
    <source>
        <dbReference type="ARBA" id="ARBA00024827"/>
    </source>
</evidence>
<dbReference type="GO" id="GO:0046983">
    <property type="term" value="F:protein dimerization activity"/>
    <property type="evidence" value="ECO:0007669"/>
    <property type="project" value="InterPro"/>
</dbReference>
<dbReference type="PROSITE" id="PS50109">
    <property type="entry name" value="HIS_KIN"/>
    <property type="match status" value="1"/>
</dbReference>
<dbReference type="GO" id="GO:0000155">
    <property type="term" value="F:phosphorelay sensor kinase activity"/>
    <property type="evidence" value="ECO:0007669"/>
    <property type="project" value="InterPro"/>
</dbReference>